<dbReference type="EMBL" id="PEOG01000033">
    <property type="protein sequence ID" value="PIM52686.1"/>
    <property type="molecule type" value="Genomic_DNA"/>
</dbReference>
<dbReference type="OrthoDB" id="5298774at2"/>
<dbReference type="InterPro" id="IPR003593">
    <property type="entry name" value="AAA+_ATPase"/>
</dbReference>
<evidence type="ECO:0000313" key="7">
    <source>
        <dbReference type="Proteomes" id="UP000231501"/>
    </source>
</evidence>
<proteinExistence type="predicted"/>
<dbReference type="RefSeq" id="WP_099862174.1">
    <property type="nucleotide sequence ID" value="NZ_PEOG01000033.1"/>
</dbReference>
<dbReference type="GO" id="GO:0016887">
    <property type="term" value="F:ATP hydrolysis activity"/>
    <property type="evidence" value="ECO:0007669"/>
    <property type="project" value="InterPro"/>
</dbReference>
<evidence type="ECO:0000259" key="5">
    <source>
        <dbReference type="PROSITE" id="PS50893"/>
    </source>
</evidence>
<dbReference type="PANTHER" id="PTHR42781:SF4">
    <property type="entry name" value="SPERMIDINE_PUTRESCINE IMPORT ATP-BINDING PROTEIN POTA"/>
    <property type="match status" value="1"/>
</dbReference>
<dbReference type="InterPro" id="IPR003439">
    <property type="entry name" value="ABC_transporter-like_ATP-bd"/>
</dbReference>
<dbReference type="Proteomes" id="UP000231501">
    <property type="component" value="Unassembled WGS sequence"/>
</dbReference>
<dbReference type="AlphaFoldDB" id="A0A2G9C8E1"/>
<protein>
    <submittedName>
        <fullName evidence="6">ABC transporter ATP-binding protein</fullName>
    </submittedName>
</protein>
<organism evidence="6 7">
    <name type="scientific">Roseateles chitinivorans</name>
    <dbReference type="NCBI Taxonomy" id="2917965"/>
    <lineage>
        <taxon>Bacteria</taxon>
        <taxon>Pseudomonadati</taxon>
        <taxon>Pseudomonadota</taxon>
        <taxon>Betaproteobacteria</taxon>
        <taxon>Burkholderiales</taxon>
        <taxon>Sphaerotilaceae</taxon>
        <taxon>Roseateles</taxon>
    </lineage>
</organism>
<dbReference type="SUPFAM" id="SSF52540">
    <property type="entry name" value="P-loop containing nucleoside triphosphate hydrolases"/>
    <property type="match status" value="1"/>
</dbReference>
<keyword evidence="1" id="KW-0813">Transport</keyword>
<dbReference type="InterPro" id="IPR027417">
    <property type="entry name" value="P-loop_NTPase"/>
</dbReference>
<accession>A0A2G9C8E1</accession>
<evidence type="ECO:0000256" key="3">
    <source>
        <dbReference type="ARBA" id="ARBA00022741"/>
    </source>
</evidence>
<dbReference type="PROSITE" id="PS50893">
    <property type="entry name" value="ABC_TRANSPORTER_2"/>
    <property type="match status" value="1"/>
</dbReference>
<sequence length="231" mass="25702">MSFEVRIRKRVEGGGRRFELDVAFGTDARRTVIHGPSGAGKSLTLQAIAGLLKPDEGAIHIDGQPVFDSASGIDVPARERRLGFLFQDYALFPQLTVRQNIAFALKRGWLNPSRHEGGEAVDRWIQAFELERVAQQRPHQLSGGQRQRTALARALVNEPRALLLDEPFSALDPELRGRMRAELDTLLERIGMPMLMITHDPEDVAWFGDRRVMLREGVVRGVTSSGGSARS</sequence>
<dbReference type="Gene3D" id="3.40.50.300">
    <property type="entry name" value="P-loop containing nucleotide triphosphate hydrolases"/>
    <property type="match status" value="1"/>
</dbReference>
<name>A0A2G9C8E1_9BURK</name>
<evidence type="ECO:0000313" key="6">
    <source>
        <dbReference type="EMBL" id="PIM52686.1"/>
    </source>
</evidence>
<evidence type="ECO:0000256" key="4">
    <source>
        <dbReference type="ARBA" id="ARBA00022840"/>
    </source>
</evidence>
<evidence type="ECO:0000256" key="1">
    <source>
        <dbReference type="ARBA" id="ARBA00022448"/>
    </source>
</evidence>
<dbReference type="GO" id="GO:0005524">
    <property type="term" value="F:ATP binding"/>
    <property type="evidence" value="ECO:0007669"/>
    <property type="project" value="UniProtKB-KW"/>
</dbReference>
<evidence type="ECO:0000256" key="2">
    <source>
        <dbReference type="ARBA" id="ARBA00022475"/>
    </source>
</evidence>
<gene>
    <name evidence="6" type="ORF">CS062_13625</name>
</gene>
<dbReference type="InterPro" id="IPR050093">
    <property type="entry name" value="ABC_SmlMolc_Importer"/>
</dbReference>
<dbReference type="Pfam" id="PF00005">
    <property type="entry name" value="ABC_tran"/>
    <property type="match status" value="1"/>
</dbReference>
<keyword evidence="4 6" id="KW-0067">ATP-binding</keyword>
<keyword evidence="3" id="KW-0547">Nucleotide-binding</keyword>
<reference evidence="6 7" key="1">
    <citation type="submission" date="2017-11" db="EMBL/GenBank/DDBJ databases">
        <title>Draft genome sequence of Mitsuaria sp. HWN-4.</title>
        <authorList>
            <person name="Gundlapally S.R."/>
        </authorList>
    </citation>
    <scope>NUCLEOTIDE SEQUENCE [LARGE SCALE GENOMIC DNA]</scope>
    <source>
        <strain evidence="6 7">HWN-4</strain>
    </source>
</reference>
<keyword evidence="7" id="KW-1185">Reference proteome</keyword>
<keyword evidence="2" id="KW-0472">Membrane</keyword>
<keyword evidence="2" id="KW-1003">Cell membrane</keyword>
<feature type="domain" description="ABC transporter" evidence="5">
    <location>
        <begin position="1"/>
        <end position="231"/>
    </location>
</feature>
<dbReference type="PANTHER" id="PTHR42781">
    <property type="entry name" value="SPERMIDINE/PUTRESCINE IMPORT ATP-BINDING PROTEIN POTA"/>
    <property type="match status" value="1"/>
</dbReference>
<dbReference type="SMART" id="SM00382">
    <property type="entry name" value="AAA"/>
    <property type="match status" value="1"/>
</dbReference>
<comment type="caution">
    <text evidence="6">The sequence shown here is derived from an EMBL/GenBank/DDBJ whole genome shotgun (WGS) entry which is preliminary data.</text>
</comment>